<dbReference type="Proteomes" id="UP000049855">
    <property type="component" value="Unassembled WGS sequence"/>
</dbReference>
<keyword evidence="4 6" id="KW-0975">Bacterial flagellum</keyword>
<accession>A0A0U1KVL9</accession>
<dbReference type="Pfam" id="PF06429">
    <property type="entry name" value="Flg_bbr_C"/>
    <property type="match status" value="1"/>
</dbReference>
<keyword evidence="9" id="KW-0969">Cilium</keyword>
<dbReference type="EMBL" id="CTRP01000004">
    <property type="protein sequence ID" value="CQR71477.1"/>
    <property type="molecule type" value="Genomic_DNA"/>
</dbReference>
<gene>
    <name evidence="9" type="ORF">SpAn4DRAFT_3982</name>
</gene>
<comment type="similarity">
    <text evidence="2">Belongs to the flagella basal body rod proteins family.</text>
</comment>
<dbReference type="NCBIfam" id="TIGR01395">
    <property type="entry name" value="FlgC"/>
    <property type="match status" value="1"/>
</dbReference>
<comment type="subcellular location">
    <subcellularLocation>
        <location evidence="1 6">Bacterial flagellum basal body</location>
    </subcellularLocation>
</comment>
<evidence type="ECO:0000256" key="3">
    <source>
        <dbReference type="ARBA" id="ARBA00017941"/>
    </source>
</evidence>
<evidence type="ECO:0000313" key="10">
    <source>
        <dbReference type="Proteomes" id="UP000049855"/>
    </source>
</evidence>
<comment type="subunit">
    <text evidence="5 6">The basal body constitutes a major portion of the flagellar organelle and consists of four rings (L,P,S, and M) mounted on a central rod. The rod consists of about 26 subunits of FlgG in the distal portion, and FlgB, FlgC and FlgF are thought to build up the proximal portion of the rod with about 6 subunits each.</text>
</comment>
<dbReference type="PROSITE" id="PS00588">
    <property type="entry name" value="FLAGELLA_BB_ROD"/>
    <property type="match status" value="1"/>
</dbReference>
<evidence type="ECO:0000256" key="4">
    <source>
        <dbReference type="ARBA" id="ARBA00023143"/>
    </source>
</evidence>
<organism evidence="9 10">
    <name type="scientific">Sporomusa ovata</name>
    <dbReference type="NCBI Taxonomy" id="2378"/>
    <lineage>
        <taxon>Bacteria</taxon>
        <taxon>Bacillati</taxon>
        <taxon>Bacillota</taxon>
        <taxon>Negativicutes</taxon>
        <taxon>Selenomonadales</taxon>
        <taxon>Sporomusaceae</taxon>
        <taxon>Sporomusa</taxon>
    </lineage>
</organism>
<dbReference type="InterPro" id="IPR019776">
    <property type="entry name" value="Flagellar_basal_body_rod_CS"/>
</dbReference>
<sequence length="153" mass="16567">MSIMGLFQAIDASASGMTAERLRMDVISNNIANANTTRTAEGGPYRRQMVVFEPRSEQASFGQILSKQMDTGDEMDTGNGVRVTGITKDTTPFKLMYDPNHPDANTEGYVEMPNISIVSEMVDMITASRAYEANVTAANAAKSMAMKALDIGK</sequence>
<keyword evidence="10" id="KW-1185">Reference proteome</keyword>
<dbReference type="GO" id="GO:0030694">
    <property type="term" value="C:bacterial-type flagellum basal body, rod"/>
    <property type="evidence" value="ECO:0007669"/>
    <property type="project" value="UniProtKB-UniRule"/>
</dbReference>
<dbReference type="PANTHER" id="PTHR30435:SF2">
    <property type="entry name" value="FLAGELLAR BASAL-BODY ROD PROTEIN FLGC"/>
    <property type="match status" value="1"/>
</dbReference>
<dbReference type="InterPro" id="IPR001444">
    <property type="entry name" value="Flag_bb_rod_N"/>
</dbReference>
<dbReference type="InterPro" id="IPR006299">
    <property type="entry name" value="FlgC"/>
</dbReference>
<dbReference type="GO" id="GO:0071978">
    <property type="term" value="P:bacterial-type flagellum-dependent swarming motility"/>
    <property type="evidence" value="ECO:0007669"/>
    <property type="project" value="TreeGrafter"/>
</dbReference>
<name>A0A0U1KVL9_9FIRM</name>
<dbReference type="InterPro" id="IPR010930">
    <property type="entry name" value="Flg_bb/hook_C_dom"/>
</dbReference>
<reference evidence="10" key="1">
    <citation type="submission" date="2015-03" db="EMBL/GenBank/DDBJ databases">
        <authorList>
            <person name="Nijsse Bart"/>
        </authorList>
    </citation>
    <scope>NUCLEOTIDE SEQUENCE [LARGE SCALE GENOMIC DNA]</scope>
</reference>
<proteinExistence type="inferred from homology"/>
<keyword evidence="9" id="KW-0282">Flagellum</keyword>
<evidence type="ECO:0000313" key="9">
    <source>
        <dbReference type="EMBL" id="CQR71477.1"/>
    </source>
</evidence>
<keyword evidence="9" id="KW-0966">Cell projection</keyword>
<dbReference type="Pfam" id="PF00460">
    <property type="entry name" value="Flg_bb_rod"/>
    <property type="match status" value="1"/>
</dbReference>
<evidence type="ECO:0000256" key="6">
    <source>
        <dbReference type="RuleBase" id="RU362062"/>
    </source>
</evidence>
<evidence type="ECO:0000259" key="7">
    <source>
        <dbReference type="Pfam" id="PF00460"/>
    </source>
</evidence>
<dbReference type="AlphaFoldDB" id="A0A0U1KVL9"/>
<evidence type="ECO:0000259" key="8">
    <source>
        <dbReference type="Pfam" id="PF06429"/>
    </source>
</evidence>
<protein>
    <recommendedName>
        <fullName evidence="3 6">Flagellar basal-body rod protein FlgC</fullName>
    </recommendedName>
</protein>
<evidence type="ECO:0000256" key="2">
    <source>
        <dbReference type="ARBA" id="ARBA00009677"/>
    </source>
</evidence>
<feature type="domain" description="Flagellar basal body rod protein N-terminal" evidence="7">
    <location>
        <begin position="10"/>
        <end position="38"/>
    </location>
</feature>
<dbReference type="PANTHER" id="PTHR30435">
    <property type="entry name" value="FLAGELLAR PROTEIN"/>
    <property type="match status" value="1"/>
</dbReference>
<feature type="domain" description="Flagellar basal-body/hook protein C-terminal" evidence="8">
    <location>
        <begin position="107"/>
        <end position="150"/>
    </location>
</feature>
<evidence type="ECO:0000256" key="1">
    <source>
        <dbReference type="ARBA" id="ARBA00004117"/>
    </source>
</evidence>
<evidence type="ECO:0000256" key="5">
    <source>
        <dbReference type="ARBA" id="ARBA00025933"/>
    </source>
</evidence>